<name>A0A3E0B381_9STAP</name>
<protein>
    <submittedName>
        <fullName evidence="2">Uncharacterized protein</fullName>
    </submittedName>
</protein>
<accession>A0A3E0B381</accession>
<dbReference type="Proteomes" id="UP000257076">
    <property type="component" value="Unassembled WGS sequence"/>
</dbReference>
<keyword evidence="1" id="KW-0812">Transmembrane</keyword>
<organism evidence="2 3">
    <name type="scientific">Jeotgalicoccus halotolerans</name>
    <dbReference type="NCBI Taxonomy" id="157227"/>
    <lineage>
        <taxon>Bacteria</taxon>
        <taxon>Bacillati</taxon>
        <taxon>Bacillota</taxon>
        <taxon>Bacilli</taxon>
        <taxon>Bacillales</taxon>
        <taxon>Staphylococcaceae</taxon>
        <taxon>Jeotgalicoccus</taxon>
    </lineage>
</organism>
<comment type="caution">
    <text evidence="2">The sequence shown here is derived from an EMBL/GenBank/DDBJ whole genome shotgun (WGS) entry which is preliminary data.</text>
</comment>
<sequence length="77" mass="8494">MILLNIFFLILVIAGLFLFAHGLSTNGKLSVLFGSLFVLVPLVWLTIGNEFIALAPILALVIIYVLQRKSVIKPKEV</sequence>
<keyword evidence="1" id="KW-0472">Membrane</keyword>
<keyword evidence="3" id="KW-1185">Reference proteome</keyword>
<dbReference type="EMBL" id="QUMW01000001">
    <property type="protein sequence ID" value="REG26397.1"/>
    <property type="molecule type" value="Genomic_DNA"/>
</dbReference>
<evidence type="ECO:0000313" key="3">
    <source>
        <dbReference type="Proteomes" id="UP000257076"/>
    </source>
</evidence>
<reference evidence="2 3" key="1">
    <citation type="submission" date="2018-08" db="EMBL/GenBank/DDBJ databases">
        <title>Genomic Encyclopedia of Type Strains, Phase IV (KMG-IV): sequencing the most valuable type-strain genomes for metagenomic binning, comparative biology and taxonomic classification.</title>
        <authorList>
            <person name="Goeker M."/>
        </authorList>
    </citation>
    <scope>NUCLEOTIDE SEQUENCE [LARGE SCALE GENOMIC DNA]</scope>
    <source>
        <strain evidence="2 3">DSM 17274</strain>
    </source>
</reference>
<feature type="transmembrane region" description="Helical" evidence="1">
    <location>
        <begin position="38"/>
        <end position="66"/>
    </location>
</feature>
<dbReference type="RefSeq" id="WP_115883769.1">
    <property type="nucleotide sequence ID" value="NZ_CBCSHX010000010.1"/>
</dbReference>
<gene>
    <name evidence="2" type="ORF">DFR63_0040</name>
</gene>
<evidence type="ECO:0000256" key="1">
    <source>
        <dbReference type="SAM" id="Phobius"/>
    </source>
</evidence>
<proteinExistence type="predicted"/>
<dbReference type="AlphaFoldDB" id="A0A3E0B381"/>
<evidence type="ECO:0000313" key="2">
    <source>
        <dbReference type="EMBL" id="REG26397.1"/>
    </source>
</evidence>
<keyword evidence="1" id="KW-1133">Transmembrane helix</keyword>